<reference evidence="1 2" key="1">
    <citation type="submission" date="2020-07" db="EMBL/GenBank/DDBJ databases">
        <title>Genomic Encyclopedia of Type Strains, Phase IV (KMG-V): Genome sequencing to study the core and pangenomes of soil and plant-associated prokaryotes.</title>
        <authorList>
            <person name="Whitman W."/>
        </authorList>
    </citation>
    <scope>NUCLEOTIDE SEQUENCE [LARGE SCALE GENOMIC DNA]</scope>
    <source>
        <strain evidence="1 2">M8UP30</strain>
    </source>
</reference>
<organism evidence="1 2">
    <name type="scientific">Tunturiibacter lichenicola</name>
    <dbReference type="NCBI Taxonomy" id="2051959"/>
    <lineage>
        <taxon>Bacteria</taxon>
        <taxon>Pseudomonadati</taxon>
        <taxon>Acidobacteriota</taxon>
        <taxon>Terriglobia</taxon>
        <taxon>Terriglobales</taxon>
        <taxon>Acidobacteriaceae</taxon>
        <taxon>Tunturiibacter</taxon>
    </lineage>
</organism>
<protein>
    <submittedName>
        <fullName evidence="1">Ligand-binding SRPBCC domain-containing protein</fullName>
    </submittedName>
</protein>
<gene>
    <name evidence="1" type="ORF">HDF12_000389</name>
</gene>
<dbReference type="Proteomes" id="UP000534186">
    <property type="component" value="Unassembled WGS sequence"/>
</dbReference>
<dbReference type="Gene3D" id="3.30.530.20">
    <property type="match status" value="1"/>
</dbReference>
<dbReference type="InterPro" id="IPR023393">
    <property type="entry name" value="START-like_dom_sf"/>
</dbReference>
<proteinExistence type="predicted"/>
<dbReference type="EMBL" id="JACCCV010000001">
    <property type="protein sequence ID" value="NYF50024.1"/>
    <property type="molecule type" value="Genomic_DNA"/>
</dbReference>
<dbReference type="SUPFAM" id="SSF55961">
    <property type="entry name" value="Bet v1-like"/>
    <property type="match status" value="1"/>
</dbReference>
<sequence>MFTISDSVHINAPIERCFLLSTNIELVGKTLGMKPIEGKTRGTIAPGDKLLWAGWKFGFPQMHETLITQYESPVFFQDTMGRGRFKRFQHDHHLFYIDGRTVLNDKIRFTLPLSWAGRIVARTILVPYISRVLRRRMKLLKKVAESQEWRKYLPEETLAD</sequence>
<evidence type="ECO:0000313" key="2">
    <source>
        <dbReference type="Proteomes" id="UP000534186"/>
    </source>
</evidence>
<comment type="caution">
    <text evidence="1">The sequence shown here is derived from an EMBL/GenBank/DDBJ whole genome shotgun (WGS) entry which is preliminary data.</text>
</comment>
<accession>A0A7Y9T361</accession>
<name>A0A7Y9T361_9BACT</name>
<evidence type="ECO:0000313" key="1">
    <source>
        <dbReference type="EMBL" id="NYF50024.1"/>
    </source>
</evidence>
<dbReference type="AlphaFoldDB" id="A0A7Y9T361"/>